<dbReference type="EMBL" id="CM000136">
    <property type="protein sequence ID" value="EEC68052.1"/>
    <property type="molecule type" value="Genomic_DNA"/>
</dbReference>
<dbReference type="AlphaFoldDB" id="B8BK66"/>
<feature type="region of interest" description="Disordered" evidence="1">
    <location>
        <begin position="203"/>
        <end position="225"/>
    </location>
</feature>
<evidence type="ECO:0000313" key="3">
    <source>
        <dbReference type="Proteomes" id="UP000007015"/>
    </source>
</evidence>
<evidence type="ECO:0000256" key="1">
    <source>
        <dbReference type="SAM" id="MobiDB-lite"/>
    </source>
</evidence>
<organism evidence="2 3">
    <name type="scientific">Oryza sativa subsp. indica</name>
    <name type="common">Rice</name>
    <dbReference type="NCBI Taxonomy" id="39946"/>
    <lineage>
        <taxon>Eukaryota</taxon>
        <taxon>Viridiplantae</taxon>
        <taxon>Streptophyta</taxon>
        <taxon>Embryophyta</taxon>
        <taxon>Tracheophyta</taxon>
        <taxon>Spermatophyta</taxon>
        <taxon>Magnoliopsida</taxon>
        <taxon>Liliopsida</taxon>
        <taxon>Poales</taxon>
        <taxon>Poaceae</taxon>
        <taxon>BOP clade</taxon>
        <taxon>Oryzoideae</taxon>
        <taxon>Oryzeae</taxon>
        <taxon>Oryzinae</taxon>
        <taxon>Oryza</taxon>
        <taxon>Oryza sativa</taxon>
    </lineage>
</organism>
<feature type="compositionally biased region" description="Low complexity" evidence="1">
    <location>
        <begin position="208"/>
        <end position="221"/>
    </location>
</feature>
<proteinExistence type="predicted"/>
<feature type="compositionally biased region" description="Basic and acidic residues" evidence="1">
    <location>
        <begin position="68"/>
        <end position="85"/>
    </location>
</feature>
<feature type="region of interest" description="Disordered" evidence="1">
    <location>
        <begin position="1"/>
        <end position="142"/>
    </location>
</feature>
<keyword evidence="3" id="KW-1185">Reference proteome</keyword>
<feature type="compositionally biased region" description="Acidic residues" evidence="1">
    <location>
        <begin position="37"/>
        <end position="52"/>
    </location>
</feature>
<sequence>MSGERLLDEPINTWATKRKNPGDGPNSRKRKGKAMAVEEDEFASGDDTDNEIDGSPVYAESGDTSSSDNDHDHDGDVNPDQRDLQAMKSTGAEMQHARRTTRRPKNVNALVYNSGVSPPVLRRREPRQGPGLEMRHGRGWGQRYHTHGQLPCGEPPCHQEARSGPARWRCGGETRSQAPYTCTCSSSFTGAPSMLGYSRFTSGDGLNGTTTASGTSTVASTKRTGGIKLSECRSIPWP</sequence>
<accession>B8BK66</accession>
<dbReference type="Gramene" id="BGIOSGA035170-TA">
    <property type="protein sequence ID" value="BGIOSGA035170-PA"/>
    <property type="gene ID" value="BGIOSGA035170"/>
</dbReference>
<dbReference type="HOGENOM" id="CLU_1167508_0_0_1"/>
<protein>
    <submittedName>
        <fullName evidence="2">Uncharacterized protein</fullName>
    </submittedName>
</protein>
<name>B8BK66_ORYSI</name>
<evidence type="ECO:0000313" key="2">
    <source>
        <dbReference type="EMBL" id="EEC68052.1"/>
    </source>
</evidence>
<gene>
    <name evidence="2" type="ORF">OsI_35891</name>
</gene>
<dbReference type="Proteomes" id="UP000007015">
    <property type="component" value="Chromosome 11"/>
</dbReference>
<reference evidence="2 3" key="1">
    <citation type="journal article" date="2005" name="PLoS Biol.">
        <title>The genomes of Oryza sativa: a history of duplications.</title>
        <authorList>
            <person name="Yu J."/>
            <person name="Wang J."/>
            <person name="Lin W."/>
            <person name="Li S."/>
            <person name="Li H."/>
            <person name="Zhou J."/>
            <person name="Ni P."/>
            <person name="Dong W."/>
            <person name="Hu S."/>
            <person name="Zeng C."/>
            <person name="Zhang J."/>
            <person name="Zhang Y."/>
            <person name="Li R."/>
            <person name="Xu Z."/>
            <person name="Li S."/>
            <person name="Li X."/>
            <person name="Zheng H."/>
            <person name="Cong L."/>
            <person name="Lin L."/>
            <person name="Yin J."/>
            <person name="Geng J."/>
            <person name="Li G."/>
            <person name="Shi J."/>
            <person name="Liu J."/>
            <person name="Lv H."/>
            <person name="Li J."/>
            <person name="Wang J."/>
            <person name="Deng Y."/>
            <person name="Ran L."/>
            <person name="Shi X."/>
            <person name="Wang X."/>
            <person name="Wu Q."/>
            <person name="Li C."/>
            <person name="Ren X."/>
            <person name="Wang J."/>
            <person name="Wang X."/>
            <person name="Li D."/>
            <person name="Liu D."/>
            <person name="Zhang X."/>
            <person name="Ji Z."/>
            <person name="Zhao W."/>
            <person name="Sun Y."/>
            <person name="Zhang Z."/>
            <person name="Bao J."/>
            <person name="Han Y."/>
            <person name="Dong L."/>
            <person name="Ji J."/>
            <person name="Chen P."/>
            <person name="Wu S."/>
            <person name="Liu J."/>
            <person name="Xiao Y."/>
            <person name="Bu D."/>
            <person name="Tan J."/>
            <person name="Yang L."/>
            <person name="Ye C."/>
            <person name="Zhang J."/>
            <person name="Xu J."/>
            <person name="Zhou Y."/>
            <person name="Yu Y."/>
            <person name="Zhang B."/>
            <person name="Zhuang S."/>
            <person name="Wei H."/>
            <person name="Liu B."/>
            <person name="Lei M."/>
            <person name="Yu H."/>
            <person name="Li Y."/>
            <person name="Xu H."/>
            <person name="Wei S."/>
            <person name="He X."/>
            <person name="Fang L."/>
            <person name="Zhang Z."/>
            <person name="Zhang Y."/>
            <person name="Huang X."/>
            <person name="Su Z."/>
            <person name="Tong W."/>
            <person name="Li J."/>
            <person name="Tong Z."/>
            <person name="Li S."/>
            <person name="Ye J."/>
            <person name="Wang L."/>
            <person name="Fang L."/>
            <person name="Lei T."/>
            <person name="Chen C."/>
            <person name="Chen H."/>
            <person name="Xu Z."/>
            <person name="Li H."/>
            <person name="Huang H."/>
            <person name="Zhang F."/>
            <person name="Xu H."/>
            <person name="Li N."/>
            <person name="Zhao C."/>
            <person name="Li S."/>
            <person name="Dong L."/>
            <person name="Huang Y."/>
            <person name="Li L."/>
            <person name="Xi Y."/>
            <person name="Qi Q."/>
            <person name="Li W."/>
            <person name="Zhang B."/>
            <person name="Hu W."/>
            <person name="Zhang Y."/>
            <person name="Tian X."/>
            <person name="Jiao Y."/>
            <person name="Liang X."/>
            <person name="Jin J."/>
            <person name="Gao L."/>
            <person name="Zheng W."/>
            <person name="Hao B."/>
            <person name="Liu S."/>
            <person name="Wang W."/>
            <person name="Yuan L."/>
            <person name="Cao M."/>
            <person name="McDermott J."/>
            <person name="Samudrala R."/>
            <person name="Wang J."/>
            <person name="Wong G.K."/>
            <person name="Yang H."/>
        </authorList>
    </citation>
    <scope>NUCLEOTIDE SEQUENCE [LARGE SCALE GENOMIC DNA]</scope>
    <source>
        <strain evidence="3">cv. 93-11</strain>
    </source>
</reference>